<gene>
    <name evidence="1" type="ORF">M4L89_00995</name>
</gene>
<proteinExistence type="predicted"/>
<accession>A0A9X4L1R1</accession>
<dbReference type="Proteomes" id="UP001152422">
    <property type="component" value="Unassembled WGS sequence"/>
</dbReference>
<dbReference type="AlphaFoldDB" id="A0A9X4L1R1"/>
<dbReference type="EMBL" id="JAMBQA010000001">
    <property type="protein sequence ID" value="MDG0844818.1"/>
    <property type="molecule type" value="Genomic_DNA"/>
</dbReference>
<dbReference type="RefSeq" id="WP_040762857.1">
    <property type="nucleotide sequence ID" value="NZ_JAMBPY010000001.1"/>
</dbReference>
<evidence type="ECO:0000313" key="1">
    <source>
        <dbReference type="EMBL" id="MDG0844818.1"/>
    </source>
</evidence>
<name>A0A9X4L1R1_9STAP</name>
<reference evidence="1" key="1">
    <citation type="submission" date="2022-05" db="EMBL/GenBank/DDBJ databases">
        <title>Comparative genomics of Staphylococcus equorum isolates.</title>
        <authorList>
            <person name="Luelf R.H."/>
        </authorList>
    </citation>
    <scope>NUCLEOTIDE SEQUENCE</scope>
    <source>
        <strain evidence="1">TMW 2.2497</strain>
    </source>
</reference>
<evidence type="ECO:0000313" key="2">
    <source>
        <dbReference type="Proteomes" id="UP001152422"/>
    </source>
</evidence>
<sequence length="60" mass="6973">MNNKTAIVFTFKNNERLIMGTLTGNLENIADYKKEDFPLKEPSKYDNIYIAIDGLEYKIL</sequence>
<comment type="caution">
    <text evidence="1">The sequence shown here is derived from an EMBL/GenBank/DDBJ whole genome shotgun (WGS) entry which is preliminary data.</text>
</comment>
<organism evidence="1 2">
    <name type="scientific">Staphylococcus equorum</name>
    <dbReference type="NCBI Taxonomy" id="246432"/>
    <lineage>
        <taxon>Bacteria</taxon>
        <taxon>Bacillati</taxon>
        <taxon>Bacillota</taxon>
        <taxon>Bacilli</taxon>
        <taxon>Bacillales</taxon>
        <taxon>Staphylococcaceae</taxon>
        <taxon>Staphylococcus</taxon>
    </lineage>
</organism>
<protein>
    <submittedName>
        <fullName evidence="1">Uncharacterized protein</fullName>
    </submittedName>
</protein>
<keyword evidence="2" id="KW-1185">Reference proteome</keyword>